<evidence type="ECO:0000256" key="15">
    <source>
        <dbReference type="ARBA" id="ARBA00023306"/>
    </source>
</evidence>
<organism evidence="20 21">
    <name type="scientific">Schizosaccharomyces cryophilus (strain OY26 / ATCC MYA-4695 / CBS 11777 / NBRC 106824 / NRRL Y48691)</name>
    <name type="common">Fission yeast</name>
    <dbReference type="NCBI Taxonomy" id="653667"/>
    <lineage>
        <taxon>Eukaryota</taxon>
        <taxon>Fungi</taxon>
        <taxon>Dikarya</taxon>
        <taxon>Ascomycota</taxon>
        <taxon>Taphrinomycotina</taxon>
        <taxon>Schizosaccharomycetes</taxon>
        <taxon>Schizosaccharomycetales</taxon>
        <taxon>Schizosaccharomycetaceae</taxon>
        <taxon>Schizosaccharomyces</taxon>
    </lineage>
</organism>
<evidence type="ECO:0000256" key="11">
    <source>
        <dbReference type="ARBA" id="ARBA00022838"/>
    </source>
</evidence>
<evidence type="ECO:0000256" key="4">
    <source>
        <dbReference type="ARBA" id="ARBA00008491"/>
    </source>
</evidence>
<comment type="similarity">
    <text evidence="4">Belongs to the DASH complex SPC34 family.</text>
</comment>
<dbReference type="OMA" id="VEKYNTH"/>
<dbReference type="GO" id="GO:0008608">
    <property type="term" value="P:attachment of spindle microtubules to kinetochore"/>
    <property type="evidence" value="ECO:0007669"/>
    <property type="project" value="InterPro"/>
</dbReference>
<evidence type="ECO:0000256" key="13">
    <source>
        <dbReference type="ARBA" id="ARBA00023212"/>
    </source>
</evidence>
<dbReference type="Proteomes" id="UP000015464">
    <property type="component" value="Unassembled WGS sequence"/>
</dbReference>
<dbReference type="GO" id="GO:0051301">
    <property type="term" value="P:cell division"/>
    <property type="evidence" value="ECO:0007669"/>
    <property type="project" value="UniProtKB-KW"/>
</dbReference>
<dbReference type="STRING" id="653667.S9VZD6"/>
<evidence type="ECO:0000256" key="7">
    <source>
        <dbReference type="ARBA" id="ARBA00022618"/>
    </source>
</evidence>
<dbReference type="OrthoDB" id="6500128at2759"/>
<evidence type="ECO:0000256" key="17">
    <source>
        <dbReference type="ARBA" id="ARBA00044112"/>
    </source>
</evidence>
<keyword evidence="12 19" id="KW-0175">Coiled coil</keyword>
<keyword evidence="6" id="KW-0963">Cytoplasm</keyword>
<keyword evidence="16" id="KW-0137">Centromere</keyword>
<keyword evidence="11" id="KW-0995">Kinetochore</keyword>
<evidence type="ECO:0000256" key="18">
    <source>
        <dbReference type="ARBA" id="ARBA00044346"/>
    </source>
</evidence>
<keyword evidence="8" id="KW-0493">Microtubule</keyword>
<evidence type="ECO:0000256" key="19">
    <source>
        <dbReference type="SAM" id="Coils"/>
    </source>
</evidence>
<keyword evidence="9" id="KW-0498">Mitosis</keyword>
<evidence type="ECO:0000256" key="5">
    <source>
        <dbReference type="ARBA" id="ARBA00022454"/>
    </source>
</evidence>
<dbReference type="GO" id="GO:0044732">
    <property type="term" value="C:mitotic spindle pole body"/>
    <property type="evidence" value="ECO:0007669"/>
    <property type="project" value="EnsemblFungi"/>
</dbReference>
<gene>
    <name evidence="20" type="ORF">SPOG_04725</name>
</gene>
<protein>
    <recommendedName>
        <fullName evidence="17">DASH complex subunit SPC34</fullName>
    </recommendedName>
    <alternativeName>
        <fullName evidence="18">Outer kinetochore protein SPC34</fullName>
    </alternativeName>
</protein>
<evidence type="ECO:0000256" key="1">
    <source>
        <dbReference type="ARBA" id="ARBA00004123"/>
    </source>
</evidence>
<keyword evidence="10" id="KW-0159">Chromosome partition</keyword>
<dbReference type="AlphaFoldDB" id="S9VZD6"/>
<evidence type="ECO:0000256" key="3">
    <source>
        <dbReference type="ARBA" id="ARBA00004629"/>
    </source>
</evidence>
<dbReference type="GO" id="GO:0005876">
    <property type="term" value="C:spindle microtubule"/>
    <property type="evidence" value="ECO:0007669"/>
    <property type="project" value="InterPro"/>
</dbReference>
<evidence type="ECO:0000256" key="6">
    <source>
        <dbReference type="ARBA" id="ARBA00022490"/>
    </source>
</evidence>
<sequence length="166" mass="19391">MAEFLKHLNSISVSSERLIEPEQKPATRFTDALLHVNSITDLIRDAEKEELITAEATSLPKGIEEKFNSESPADHVACIEELLDIYPMQGGREYLEALVEKYNTHMTSLENLERVLIEQKERLHLFEQRQKDQVSARENILQRENSEIQRLENEIERVKLELERYS</sequence>
<evidence type="ECO:0000256" key="8">
    <source>
        <dbReference type="ARBA" id="ARBA00022701"/>
    </source>
</evidence>
<dbReference type="RefSeq" id="XP_013022870.1">
    <property type="nucleotide sequence ID" value="XM_013167416.1"/>
</dbReference>
<evidence type="ECO:0000313" key="20">
    <source>
        <dbReference type="EMBL" id="EPY52998.1"/>
    </source>
</evidence>
<keyword evidence="21" id="KW-1185">Reference proteome</keyword>
<dbReference type="Pfam" id="PF08657">
    <property type="entry name" value="DASH_Spc34"/>
    <property type="match status" value="1"/>
</dbReference>
<keyword evidence="7" id="KW-0132">Cell division</keyword>
<reference evidence="20 21" key="1">
    <citation type="journal article" date="2011" name="Science">
        <title>Comparative functional genomics of the fission yeasts.</title>
        <authorList>
            <person name="Rhind N."/>
            <person name="Chen Z."/>
            <person name="Yassour M."/>
            <person name="Thompson D.A."/>
            <person name="Haas B.J."/>
            <person name="Habib N."/>
            <person name="Wapinski I."/>
            <person name="Roy S."/>
            <person name="Lin M.F."/>
            <person name="Heiman D.I."/>
            <person name="Young S.K."/>
            <person name="Furuya K."/>
            <person name="Guo Y."/>
            <person name="Pidoux A."/>
            <person name="Chen H.M."/>
            <person name="Robbertse B."/>
            <person name="Goldberg J.M."/>
            <person name="Aoki K."/>
            <person name="Bayne E.H."/>
            <person name="Berlin A.M."/>
            <person name="Desjardins C.A."/>
            <person name="Dobbs E."/>
            <person name="Dukaj L."/>
            <person name="Fan L."/>
            <person name="FitzGerald M.G."/>
            <person name="French C."/>
            <person name="Gujja S."/>
            <person name="Hansen K."/>
            <person name="Keifenheim D."/>
            <person name="Levin J.Z."/>
            <person name="Mosher R.A."/>
            <person name="Mueller C.A."/>
            <person name="Pfiffner J."/>
            <person name="Priest M."/>
            <person name="Russ C."/>
            <person name="Smialowska A."/>
            <person name="Swoboda P."/>
            <person name="Sykes S.M."/>
            <person name="Vaughn M."/>
            <person name="Vengrova S."/>
            <person name="Yoder R."/>
            <person name="Zeng Q."/>
            <person name="Allshire R."/>
            <person name="Baulcombe D."/>
            <person name="Birren B.W."/>
            <person name="Brown W."/>
            <person name="Ekwall K."/>
            <person name="Kellis M."/>
            <person name="Leatherwood J."/>
            <person name="Levin H."/>
            <person name="Margalit H."/>
            <person name="Martienssen R."/>
            <person name="Nieduszynski C.A."/>
            <person name="Spatafora J.W."/>
            <person name="Friedman N."/>
            <person name="Dalgaard J.Z."/>
            <person name="Baumann P."/>
            <person name="Niki H."/>
            <person name="Regev A."/>
            <person name="Nusbaum C."/>
        </authorList>
    </citation>
    <scope>NUCLEOTIDE SEQUENCE [LARGE SCALE GENOMIC DNA]</scope>
    <source>
        <strain evidence="21">OY26 / ATCC MYA-4695 / CBS 11777 / NBRC 106824 / NRRL Y48691</strain>
    </source>
</reference>
<dbReference type="GO" id="GO:0042729">
    <property type="term" value="C:DASH complex"/>
    <property type="evidence" value="ECO:0007669"/>
    <property type="project" value="EnsemblFungi"/>
</dbReference>
<feature type="coiled-coil region" evidence="19">
    <location>
        <begin position="95"/>
        <end position="161"/>
    </location>
</feature>
<dbReference type="EMBL" id="KE546989">
    <property type="protein sequence ID" value="EPY52998.1"/>
    <property type="molecule type" value="Genomic_DNA"/>
</dbReference>
<comment type="subcellular location">
    <subcellularLocation>
        <location evidence="3">Chromosome</location>
        <location evidence="3">Centromere</location>
        <location evidence="3">Kinetochore</location>
    </subcellularLocation>
    <subcellularLocation>
        <location evidence="2">Cytoplasm</location>
        <location evidence="2">Cytoskeleton</location>
        <location evidence="2">Spindle</location>
    </subcellularLocation>
    <subcellularLocation>
        <location evidence="1">Nucleus</location>
    </subcellularLocation>
</comment>
<keyword evidence="13" id="KW-0206">Cytoskeleton</keyword>
<dbReference type="GeneID" id="25039038"/>
<accession>S9VZD6</accession>
<evidence type="ECO:0000313" key="21">
    <source>
        <dbReference type="Proteomes" id="UP000015464"/>
    </source>
</evidence>
<evidence type="ECO:0000256" key="16">
    <source>
        <dbReference type="ARBA" id="ARBA00023328"/>
    </source>
</evidence>
<evidence type="ECO:0000256" key="12">
    <source>
        <dbReference type="ARBA" id="ARBA00023054"/>
    </source>
</evidence>
<dbReference type="HOGENOM" id="CLU_1620021_0_0_1"/>
<keyword evidence="15" id="KW-0131">Cell cycle</keyword>
<evidence type="ECO:0000256" key="2">
    <source>
        <dbReference type="ARBA" id="ARBA00004186"/>
    </source>
</evidence>
<keyword evidence="14" id="KW-0539">Nucleus</keyword>
<dbReference type="InterPro" id="IPR013966">
    <property type="entry name" value="Spc34"/>
</dbReference>
<evidence type="ECO:0000256" key="10">
    <source>
        <dbReference type="ARBA" id="ARBA00022829"/>
    </source>
</evidence>
<evidence type="ECO:0000256" key="14">
    <source>
        <dbReference type="ARBA" id="ARBA00023242"/>
    </source>
</evidence>
<name>S9VZD6_SCHCR</name>
<keyword evidence="5" id="KW-0158">Chromosome</keyword>
<evidence type="ECO:0000256" key="9">
    <source>
        <dbReference type="ARBA" id="ARBA00022776"/>
    </source>
</evidence>
<proteinExistence type="inferred from homology"/>